<dbReference type="Proteomes" id="UP001415857">
    <property type="component" value="Unassembled WGS sequence"/>
</dbReference>
<accession>A0AAP0X6U9</accession>
<feature type="compositionally biased region" description="Polar residues" evidence="1">
    <location>
        <begin position="69"/>
        <end position="80"/>
    </location>
</feature>
<dbReference type="PANTHER" id="PTHR46524">
    <property type="entry name" value="CW-TYPE ZINC FINGER"/>
    <property type="match status" value="1"/>
</dbReference>
<organism evidence="2 3">
    <name type="scientific">Liquidambar formosana</name>
    <name type="common">Formosan gum</name>
    <dbReference type="NCBI Taxonomy" id="63359"/>
    <lineage>
        <taxon>Eukaryota</taxon>
        <taxon>Viridiplantae</taxon>
        <taxon>Streptophyta</taxon>
        <taxon>Embryophyta</taxon>
        <taxon>Tracheophyta</taxon>
        <taxon>Spermatophyta</taxon>
        <taxon>Magnoliopsida</taxon>
        <taxon>eudicotyledons</taxon>
        <taxon>Gunneridae</taxon>
        <taxon>Pentapetalae</taxon>
        <taxon>Saxifragales</taxon>
        <taxon>Altingiaceae</taxon>
        <taxon>Liquidambar</taxon>
    </lineage>
</organism>
<protein>
    <submittedName>
        <fullName evidence="2">Uncharacterized protein</fullName>
    </submittedName>
</protein>
<dbReference type="EMBL" id="JBBPBK010000001">
    <property type="protein sequence ID" value="KAK9293336.1"/>
    <property type="molecule type" value="Genomic_DNA"/>
</dbReference>
<dbReference type="PANTHER" id="PTHR46524:SF7">
    <property type="entry name" value="CW-TYPE ZINC FINGER"/>
    <property type="match status" value="1"/>
</dbReference>
<dbReference type="AlphaFoldDB" id="A0AAP0X6U9"/>
<feature type="region of interest" description="Disordered" evidence="1">
    <location>
        <begin position="60"/>
        <end position="84"/>
    </location>
</feature>
<evidence type="ECO:0000313" key="2">
    <source>
        <dbReference type="EMBL" id="KAK9293336.1"/>
    </source>
</evidence>
<comment type="caution">
    <text evidence="2">The sequence shown here is derived from an EMBL/GenBank/DDBJ whole genome shotgun (WGS) entry which is preliminary data.</text>
</comment>
<feature type="region of interest" description="Disordered" evidence="1">
    <location>
        <begin position="129"/>
        <end position="148"/>
    </location>
</feature>
<evidence type="ECO:0000313" key="3">
    <source>
        <dbReference type="Proteomes" id="UP001415857"/>
    </source>
</evidence>
<name>A0AAP0X6U9_LIQFO</name>
<feature type="compositionally biased region" description="Low complexity" evidence="1">
    <location>
        <begin position="129"/>
        <end position="147"/>
    </location>
</feature>
<sequence length="240" mass="26386">MRTGDRNIDIDAALSYFDERIQDVLGHYQKDFEGGVSVENLGARFGGYGSFLPAYQRSPSIWSHPRTPQKVQNNSTSRSPHNQRREVVHQNTTAVSSETRALSPRLASSVAKQVVHQNTITVSSETRVLSPRLASSSAPPLPASRTSSVDRLAKFQNSKECVPKDEPVNLPINQFDQKTLKVRIKVSSESLLAQKNAAIYSGLGLDMSPSSSSEDSPAEWKGNFLNIKILCVNLPPALLR</sequence>
<keyword evidence="3" id="KW-1185">Reference proteome</keyword>
<dbReference type="InterPro" id="IPR055300">
    <property type="entry name" value="CWZF3/5/7"/>
</dbReference>
<gene>
    <name evidence="2" type="ORF">L1049_021328</name>
</gene>
<evidence type="ECO:0000256" key="1">
    <source>
        <dbReference type="SAM" id="MobiDB-lite"/>
    </source>
</evidence>
<proteinExistence type="predicted"/>
<reference evidence="2 3" key="1">
    <citation type="journal article" date="2024" name="Plant J.">
        <title>Genome sequences and population genomics reveal climatic adaptation and genomic divergence between two closely related sweetgum species.</title>
        <authorList>
            <person name="Xu W.Q."/>
            <person name="Ren C.Q."/>
            <person name="Zhang X.Y."/>
            <person name="Comes H.P."/>
            <person name="Liu X.H."/>
            <person name="Li Y.G."/>
            <person name="Kettle C.J."/>
            <person name="Jalonen R."/>
            <person name="Gaisberger H."/>
            <person name="Ma Y.Z."/>
            <person name="Qiu Y.X."/>
        </authorList>
    </citation>
    <scope>NUCLEOTIDE SEQUENCE [LARGE SCALE GENOMIC DNA]</scope>
    <source>
        <strain evidence="2">Hangzhou</strain>
    </source>
</reference>